<organism evidence="2 3">
    <name type="scientific">Enterobacter agglomerans</name>
    <name type="common">Erwinia herbicola</name>
    <name type="synonym">Pantoea agglomerans</name>
    <dbReference type="NCBI Taxonomy" id="549"/>
    <lineage>
        <taxon>Bacteria</taxon>
        <taxon>Pseudomonadati</taxon>
        <taxon>Pseudomonadota</taxon>
        <taxon>Gammaproteobacteria</taxon>
        <taxon>Enterobacterales</taxon>
        <taxon>Erwiniaceae</taxon>
        <taxon>Pantoea</taxon>
        <taxon>Pantoea agglomerans group</taxon>
    </lineage>
</organism>
<keyword evidence="2" id="KW-0614">Plasmid</keyword>
<feature type="transmembrane region" description="Helical" evidence="1">
    <location>
        <begin position="7"/>
        <end position="25"/>
    </location>
</feature>
<keyword evidence="1" id="KW-0812">Transmembrane</keyword>
<keyword evidence="1" id="KW-1133">Transmembrane helix</keyword>
<dbReference type="EMBL" id="OW970316">
    <property type="protein sequence ID" value="CAH6360409.1"/>
    <property type="molecule type" value="Genomic_DNA"/>
</dbReference>
<protein>
    <submittedName>
        <fullName evidence="2">Uncharacterized protein</fullName>
    </submittedName>
</protein>
<gene>
    <name evidence="2" type="ORF">DAPPPG734_21090</name>
</gene>
<evidence type="ECO:0000313" key="3">
    <source>
        <dbReference type="Proteomes" id="UP001158961"/>
    </source>
</evidence>
<keyword evidence="1" id="KW-0472">Membrane</keyword>
<name>A0AAN2K713_ENTAG</name>
<proteinExistence type="predicted"/>
<evidence type="ECO:0000256" key="1">
    <source>
        <dbReference type="SAM" id="Phobius"/>
    </source>
</evidence>
<evidence type="ECO:0000313" key="2">
    <source>
        <dbReference type="EMBL" id="CAH6360409.1"/>
    </source>
</evidence>
<sequence length="109" mass="12516">MTPMAKVKYILPLLLILALAAWWFIPHDSEEDKAYYVAVFCAIDHDSKQPLDQQMQNVIEGGNSDYALQKITYKPGLGRSVIARWQQLTPDEQQRAAQDNLLCQQLLKR</sequence>
<geneLocation type="plasmid" evidence="2 3">
    <name>P1</name>
</geneLocation>
<accession>A0AAN2K713</accession>
<dbReference type="AlphaFoldDB" id="A0AAN2K713"/>
<reference evidence="2" key="1">
    <citation type="submission" date="2022-05" db="EMBL/GenBank/DDBJ databases">
        <authorList>
            <person name="Pothier F. J."/>
        </authorList>
    </citation>
    <scope>NUCLEOTIDE SEQUENCE</scope>
    <source>
        <strain evidence="2">DAPP-PG734</strain>
        <plasmid evidence="2">P1</plasmid>
    </source>
</reference>
<dbReference type="Proteomes" id="UP001158961">
    <property type="component" value="Plasmid P1"/>
</dbReference>